<dbReference type="InterPro" id="IPR002126">
    <property type="entry name" value="Cadherin-like_dom"/>
</dbReference>
<dbReference type="GO" id="GO:0009653">
    <property type="term" value="P:anatomical structure morphogenesis"/>
    <property type="evidence" value="ECO:0007669"/>
    <property type="project" value="TreeGrafter"/>
</dbReference>
<dbReference type="AlphaFoldDB" id="A0A381V6M2"/>
<feature type="domain" description="Cadherin" evidence="2">
    <location>
        <begin position="438"/>
        <end position="534"/>
    </location>
</feature>
<organism evidence="3">
    <name type="scientific">marine metagenome</name>
    <dbReference type="NCBI Taxonomy" id="408172"/>
    <lineage>
        <taxon>unclassified sequences</taxon>
        <taxon>metagenomes</taxon>
        <taxon>ecological metagenomes</taxon>
    </lineage>
</organism>
<evidence type="ECO:0000259" key="2">
    <source>
        <dbReference type="PROSITE" id="PS50268"/>
    </source>
</evidence>
<feature type="non-terminal residue" evidence="3">
    <location>
        <position position="715"/>
    </location>
</feature>
<dbReference type="GO" id="GO:0005509">
    <property type="term" value="F:calcium ion binding"/>
    <property type="evidence" value="ECO:0007669"/>
    <property type="project" value="InterPro"/>
</dbReference>
<dbReference type="EMBL" id="UINC01008000">
    <property type="protein sequence ID" value="SVA36026.1"/>
    <property type="molecule type" value="Genomic_DNA"/>
</dbReference>
<reference evidence="3" key="1">
    <citation type="submission" date="2018-05" db="EMBL/GenBank/DDBJ databases">
        <authorList>
            <person name="Lanie J.A."/>
            <person name="Ng W.-L."/>
            <person name="Kazmierczak K.M."/>
            <person name="Andrzejewski T.M."/>
            <person name="Davidsen T.M."/>
            <person name="Wayne K.J."/>
            <person name="Tettelin H."/>
            <person name="Glass J.I."/>
            <person name="Rusch D."/>
            <person name="Podicherti R."/>
            <person name="Tsui H.-C.T."/>
            <person name="Winkler M.E."/>
        </authorList>
    </citation>
    <scope>NUCLEOTIDE SEQUENCE</scope>
</reference>
<name>A0A381V6M2_9ZZZZ</name>
<dbReference type="PROSITE" id="PS50268">
    <property type="entry name" value="CADHERIN_2"/>
    <property type="match status" value="2"/>
</dbReference>
<evidence type="ECO:0000256" key="1">
    <source>
        <dbReference type="SAM" id="MobiDB-lite"/>
    </source>
</evidence>
<sequence>LEFSITSNGQNEDVFTLKSSDTPTTEGHISLAGSEVWLGQAADYVSQGGVNPTLIGTIDDTKNGLNGQAFKINLINATIVGGINPITNGDFSNGFNNWTAVQAEVDLGNNLTGTSIATPNDADVTYPPQNDGDDGDLQSGGNTWEVDVMSGRLRLQEKRMWVSSYGVVHGPAAYSDLFSVDGGGNLLFDWEANYINDDYHVTGYLIDESNSITIALDVYGTTGSGEASVTVPETGNYRFVFVSGTFDRTGGRLAGASMYIDNVRVEDAMVLDNVIETIIENMQFNNTSDTPEPSKTLTVTVEDYEDKSDSQTATITLTPINDPPISVDINGTGDEASTITSTLTAADVDNTDPNSFTFTLLTQPTHMTGSVSIATPTYSSGTFEAVATYTHDDTQNYSDDFSYRANDGTDNSEIVTATITINNINDAPIAADVTSSGSEAGTITTTLTATDVDNTNPSTFTFSIVDQPTYKTANISIATPTYSSGTFSAVATYTHDGSETTSDSFTYKANDGSADSNVATATIAISAVNDSPIASNVNGNGDNDDTITTTLTATDADHTSGVTFSIISNPNQFDSGTMSIGSVSYDSGSKTFSANATYTHDASGTTSDSFTYKATDGTDSNTATATIAIGANDNPVSSNVNGSGNEGGTITITLTATDVQTTETFSFIIVTTPSNITGSIDESAVVDNNSGSGTYTKEITYTHDGSETTSDSFTY</sequence>
<dbReference type="PANTHER" id="PTHR45739">
    <property type="entry name" value="MATRIX PROTEIN, PUTATIVE-RELATED"/>
    <property type="match status" value="1"/>
</dbReference>
<dbReference type="InterPro" id="IPR040853">
    <property type="entry name" value="RapA2_cadherin-like"/>
</dbReference>
<feature type="non-terminal residue" evidence="3">
    <location>
        <position position="1"/>
    </location>
</feature>
<dbReference type="InterPro" id="IPR051561">
    <property type="entry name" value="FRAS1_ECM"/>
</dbReference>
<dbReference type="PANTHER" id="PTHR45739:SF8">
    <property type="entry name" value="FRAS1-RELATED EXTRACELLULAR MATRIX PROTEIN 1"/>
    <property type="match status" value="1"/>
</dbReference>
<proteinExistence type="predicted"/>
<protein>
    <recommendedName>
        <fullName evidence="2">Cadherin domain-containing protein</fullName>
    </recommendedName>
</protein>
<feature type="region of interest" description="Disordered" evidence="1">
    <location>
        <begin position="116"/>
        <end position="141"/>
    </location>
</feature>
<dbReference type="Pfam" id="PF17803">
    <property type="entry name" value="Cadherin_4"/>
    <property type="match status" value="1"/>
</dbReference>
<gene>
    <name evidence="3" type="ORF">METZ01_LOCUS88880</name>
</gene>
<dbReference type="Pfam" id="PF17963">
    <property type="entry name" value="Big_9"/>
    <property type="match status" value="2"/>
</dbReference>
<dbReference type="GO" id="GO:0016020">
    <property type="term" value="C:membrane"/>
    <property type="evidence" value="ECO:0007669"/>
    <property type="project" value="InterPro"/>
</dbReference>
<dbReference type="GO" id="GO:0007156">
    <property type="term" value="P:homophilic cell adhesion via plasma membrane adhesion molecules"/>
    <property type="evidence" value="ECO:0007669"/>
    <property type="project" value="InterPro"/>
</dbReference>
<evidence type="ECO:0000313" key="3">
    <source>
        <dbReference type="EMBL" id="SVA36026.1"/>
    </source>
</evidence>
<accession>A0A381V6M2</accession>
<feature type="domain" description="Cadherin" evidence="2">
    <location>
        <begin position="321"/>
        <end position="430"/>
    </location>
</feature>